<dbReference type="Proteomes" id="UP000019149">
    <property type="component" value="Unassembled WGS sequence"/>
</dbReference>
<dbReference type="STRING" id="6210.W6UP95"/>
<organism evidence="3 4">
    <name type="scientific">Echinococcus granulosus</name>
    <name type="common">Hydatid tapeworm</name>
    <dbReference type="NCBI Taxonomy" id="6210"/>
    <lineage>
        <taxon>Eukaryota</taxon>
        <taxon>Metazoa</taxon>
        <taxon>Spiralia</taxon>
        <taxon>Lophotrochozoa</taxon>
        <taxon>Platyhelminthes</taxon>
        <taxon>Cestoda</taxon>
        <taxon>Eucestoda</taxon>
        <taxon>Cyclophyllidea</taxon>
        <taxon>Taeniidae</taxon>
        <taxon>Echinococcus</taxon>
        <taxon>Echinococcus granulosus group</taxon>
    </lineage>
</organism>
<dbReference type="PANTHER" id="PTHR10699:SF11">
    <property type="entry name" value="IGLOO, ISOFORM A"/>
    <property type="match status" value="1"/>
</dbReference>
<feature type="domain" description="RIIa" evidence="2">
    <location>
        <begin position="28"/>
        <end position="65"/>
    </location>
</feature>
<keyword evidence="4" id="KW-1185">Reference proteome</keyword>
<dbReference type="InterPro" id="IPR003117">
    <property type="entry name" value="cAMP_dep_PK_reg_su_I/II_a/b"/>
</dbReference>
<evidence type="ECO:0000313" key="4">
    <source>
        <dbReference type="Proteomes" id="UP000019149"/>
    </source>
</evidence>
<feature type="compositionally biased region" description="Polar residues" evidence="1">
    <location>
        <begin position="90"/>
        <end position="102"/>
    </location>
</feature>
<dbReference type="GO" id="GO:0005516">
    <property type="term" value="F:calmodulin binding"/>
    <property type="evidence" value="ECO:0007669"/>
    <property type="project" value="TreeGrafter"/>
</dbReference>
<dbReference type="CTD" id="36338433"/>
<gene>
    <name evidence="3" type="ORF">EGR_02718</name>
</gene>
<dbReference type="InterPro" id="IPR047579">
    <property type="entry name" value="DD_CABYR_SP17"/>
</dbReference>
<dbReference type="Pfam" id="PF02197">
    <property type="entry name" value="RIIa"/>
    <property type="match status" value="1"/>
</dbReference>
<name>W6UP95_ECHGR</name>
<sequence length="113" mass="12853">MAKDSCLLQTVRANMSAPFSNTHLRVPPGFANILWCFAREVLRVQPPDILRFGMEYFDHLLRVRLETGEEDIAKLGAAIDDRYYNNRSFVMSTPGPHSNRNKPQPGYLDGCKP</sequence>
<dbReference type="Gene3D" id="1.20.890.10">
    <property type="entry name" value="cAMP-dependent protein kinase regulatory subunit, dimerization-anchoring domain"/>
    <property type="match status" value="1"/>
</dbReference>
<comment type="caution">
    <text evidence="3">The sequence shown here is derived from an EMBL/GenBank/DDBJ whole genome shotgun (WGS) entry which is preliminary data.</text>
</comment>
<dbReference type="OrthoDB" id="252964at2759"/>
<dbReference type="GeneID" id="36338433"/>
<accession>W6UP95</accession>
<proteinExistence type="predicted"/>
<dbReference type="RefSeq" id="XP_024353782.1">
    <property type="nucleotide sequence ID" value="XM_024491967.1"/>
</dbReference>
<reference evidence="3 4" key="1">
    <citation type="journal article" date="2013" name="Nat. Genet.">
        <title>The genome of the hydatid tapeworm Echinococcus granulosus.</title>
        <authorList>
            <person name="Zheng H."/>
            <person name="Zhang W."/>
            <person name="Zhang L."/>
            <person name="Zhang Z."/>
            <person name="Li J."/>
            <person name="Lu G."/>
            <person name="Zhu Y."/>
            <person name="Wang Y."/>
            <person name="Huang Y."/>
            <person name="Liu J."/>
            <person name="Kang H."/>
            <person name="Chen J."/>
            <person name="Wang L."/>
            <person name="Chen A."/>
            <person name="Yu S."/>
            <person name="Gao Z."/>
            <person name="Jin L."/>
            <person name="Gu W."/>
            <person name="Wang Z."/>
            <person name="Zhao L."/>
            <person name="Shi B."/>
            <person name="Wen H."/>
            <person name="Lin R."/>
            <person name="Jones M.K."/>
            <person name="Brejova B."/>
            <person name="Vinar T."/>
            <person name="Zhao G."/>
            <person name="McManus D.P."/>
            <person name="Chen Z."/>
            <person name="Zhou Y."/>
            <person name="Wang S."/>
        </authorList>
    </citation>
    <scope>NUCLEOTIDE SEQUENCE [LARGE SCALE GENOMIC DNA]</scope>
</reference>
<protein>
    <submittedName>
        <fullName evidence="3">Sperm surface protein</fullName>
    </submittedName>
</protein>
<dbReference type="CDD" id="cd12100">
    <property type="entry name" value="DD_CABYR_SP17"/>
    <property type="match status" value="1"/>
</dbReference>
<dbReference type="AlphaFoldDB" id="W6UP95"/>
<dbReference type="PANTHER" id="PTHR10699">
    <property type="entry name" value="NEUROMODULIN"/>
    <property type="match status" value="1"/>
</dbReference>
<dbReference type="EMBL" id="APAU02000012">
    <property type="protein sequence ID" value="EUB62586.1"/>
    <property type="molecule type" value="Genomic_DNA"/>
</dbReference>
<evidence type="ECO:0000313" key="3">
    <source>
        <dbReference type="EMBL" id="EUB62586.1"/>
    </source>
</evidence>
<dbReference type="SMART" id="SM00394">
    <property type="entry name" value="RIIa"/>
    <property type="match status" value="1"/>
</dbReference>
<evidence type="ECO:0000259" key="2">
    <source>
        <dbReference type="SMART" id="SM00394"/>
    </source>
</evidence>
<dbReference type="SUPFAM" id="SSF47391">
    <property type="entry name" value="Dimerization-anchoring domain of cAMP-dependent PK regulatory subunit"/>
    <property type="match status" value="1"/>
</dbReference>
<dbReference type="KEGG" id="egl:EGR_02718"/>
<evidence type="ECO:0000256" key="1">
    <source>
        <dbReference type="SAM" id="MobiDB-lite"/>
    </source>
</evidence>
<feature type="region of interest" description="Disordered" evidence="1">
    <location>
        <begin position="90"/>
        <end position="113"/>
    </location>
</feature>